<keyword evidence="2" id="KW-0479">Metal-binding</keyword>
<name>A0A2N6PKB3_9MICO</name>
<keyword evidence="5 7" id="KW-0067">ATP-binding</keyword>
<evidence type="ECO:0000259" key="9">
    <source>
        <dbReference type="Pfam" id="PF00749"/>
    </source>
</evidence>
<protein>
    <submittedName>
        <fullName evidence="10">tRNA glutamyl-Q(34) synthetase GluQRS</fullName>
    </submittedName>
</protein>
<evidence type="ECO:0000256" key="6">
    <source>
        <dbReference type="ARBA" id="ARBA00023146"/>
    </source>
</evidence>
<dbReference type="GO" id="GO:0005829">
    <property type="term" value="C:cytosol"/>
    <property type="evidence" value="ECO:0007669"/>
    <property type="project" value="TreeGrafter"/>
</dbReference>
<evidence type="ECO:0000256" key="7">
    <source>
        <dbReference type="RuleBase" id="RU363037"/>
    </source>
</evidence>
<dbReference type="InterPro" id="IPR049940">
    <property type="entry name" value="GluQ/Sye"/>
</dbReference>
<dbReference type="InterPro" id="IPR014729">
    <property type="entry name" value="Rossmann-like_a/b/a_fold"/>
</dbReference>
<gene>
    <name evidence="10" type="ORF">CJ198_00835</name>
</gene>
<dbReference type="GO" id="GO:0005524">
    <property type="term" value="F:ATP binding"/>
    <property type="evidence" value="ECO:0007669"/>
    <property type="project" value="UniProtKB-KW"/>
</dbReference>
<dbReference type="Pfam" id="PF00749">
    <property type="entry name" value="tRNA-synt_1c"/>
    <property type="match status" value="1"/>
</dbReference>
<organism evidence="10 11">
    <name type="scientific">Brevibacterium luteolum</name>
    <dbReference type="NCBI Taxonomy" id="199591"/>
    <lineage>
        <taxon>Bacteria</taxon>
        <taxon>Bacillati</taxon>
        <taxon>Actinomycetota</taxon>
        <taxon>Actinomycetes</taxon>
        <taxon>Micrococcales</taxon>
        <taxon>Brevibacteriaceae</taxon>
        <taxon>Brevibacterium</taxon>
    </lineage>
</organism>
<keyword evidence="1 7" id="KW-0436">Ligase</keyword>
<feature type="region of interest" description="Disordered" evidence="8">
    <location>
        <begin position="1"/>
        <end position="23"/>
    </location>
</feature>
<sequence length="345" mass="36554">MDSFPPSAPHAETAPAARGAGRYAPSPSGRLHIGNLRTGVLAWLCAHSTGRAFRWRIEDLDRVQAGAAEQQLADFASLGVTPDGPLVIQSERTELYAAVIEALNTAGLVYECYCSRKDIQSAPSAPHTPPGAYPGTCRNLTGSVREAERTRLAGNGRQPALRLDAQAAAGLLEVPVSPSGPEVVVADVLLGDVRGFIDDFVLRRGDGVHSYHLAVVVDDLAMGIDQVVRADDLASSTPRQVFFARLLDLVCPQLVGTESGHAGIEWVHVPLVLGPGGQRLAKRDGAVTLGDLASTGFDFFAWIGSSLGFGPWADLEQARDEFDLDAMTGEPAVFDPADWAQPAAD</sequence>
<evidence type="ECO:0000313" key="11">
    <source>
        <dbReference type="Proteomes" id="UP000235703"/>
    </source>
</evidence>
<dbReference type="GO" id="GO:0004818">
    <property type="term" value="F:glutamate-tRNA ligase activity"/>
    <property type="evidence" value="ECO:0007669"/>
    <property type="project" value="TreeGrafter"/>
</dbReference>
<dbReference type="Proteomes" id="UP000235703">
    <property type="component" value="Unassembled WGS sequence"/>
</dbReference>
<dbReference type="InterPro" id="IPR020058">
    <property type="entry name" value="Glu/Gln-tRNA-synth_Ib_cat-dom"/>
</dbReference>
<evidence type="ECO:0000256" key="5">
    <source>
        <dbReference type="ARBA" id="ARBA00022840"/>
    </source>
</evidence>
<keyword evidence="7" id="KW-0648">Protein biosynthesis</keyword>
<reference evidence="10 11" key="1">
    <citation type="submission" date="2017-09" db="EMBL/GenBank/DDBJ databases">
        <title>Bacterial strain isolated from the female urinary microbiota.</title>
        <authorList>
            <person name="Thomas-White K."/>
            <person name="Kumar N."/>
            <person name="Forster S."/>
            <person name="Putonti C."/>
            <person name="Lawley T."/>
            <person name="Wolfe A.J."/>
        </authorList>
    </citation>
    <scope>NUCLEOTIDE SEQUENCE [LARGE SCALE GENOMIC DNA]</scope>
    <source>
        <strain evidence="10 11">UMB0680</strain>
    </source>
</reference>
<dbReference type="PRINTS" id="PR00987">
    <property type="entry name" value="TRNASYNTHGLU"/>
</dbReference>
<dbReference type="PANTHER" id="PTHR43311">
    <property type="entry name" value="GLUTAMATE--TRNA LIGASE"/>
    <property type="match status" value="1"/>
</dbReference>
<evidence type="ECO:0000256" key="2">
    <source>
        <dbReference type="ARBA" id="ARBA00022723"/>
    </source>
</evidence>
<dbReference type="GO" id="GO:0006424">
    <property type="term" value="P:glutamyl-tRNA aminoacylation"/>
    <property type="evidence" value="ECO:0007669"/>
    <property type="project" value="TreeGrafter"/>
</dbReference>
<feature type="compositionally biased region" description="Low complexity" evidence="8">
    <location>
        <begin position="14"/>
        <end position="23"/>
    </location>
</feature>
<dbReference type="NCBIfam" id="NF004315">
    <property type="entry name" value="PRK05710.1-4"/>
    <property type="match status" value="1"/>
</dbReference>
<evidence type="ECO:0000256" key="8">
    <source>
        <dbReference type="SAM" id="MobiDB-lite"/>
    </source>
</evidence>
<dbReference type="PANTHER" id="PTHR43311:SF1">
    <property type="entry name" value="GLUTAMYL-Q TRNA(ASP) SYNTHETASE"/>
    <property type="match status" value="1"/>
</dbReference>
<dbReference type="AlphaFoldDB" id="A0A2N6PKB3"/>
<evidence type="ECO:0000256" key="1">
    <source>
        <dbReference type="ARBA" id="ARBA00022598"/>
    </source>
</evidence>
<comment type="similarity">
    <text evidence="7">Belongs to the class-I aminoacyl-tRNA synthetase family.</text>
</comment>
<proteinExistence type="inferred from homology"/>
<keyword evidence="6 7" id="KW-0030">Aminoacyl-tRNA synthetase</keyword>
<evidence type="ECO:0000256" key="4">
    <source>
        <dbReference type="ARBA" id="ARBA00022833"/>
    </source>
</evidence>
<evidence type="ECO:0000313" key="10">
    <source>
        <dbReference type="EMBL" id="PMB99121.1"/>
    </source>
</evidence>
<feature type="domain" description="Glutamyl/glutaminyl-tRNA synthetase class Ib catalytic" evidence="9">
    <location>
        <begin position="22"/>
        <end position="255"/>
    </location>
</feature>
<keyword evidence="3 7" id="KW-0547">Nucleotide-binding</keyword>
<dbReference type="SUPFAM" id="SSF52374">
    <property type="entry name" value="Nucleotidylyl transferase"/>
    <property type="match status" value="1"/>
</dbReference>
<dbReference type="RefSeq" id="WP_102159874.1">
    <property type="nucleotide sequence ID" value="NZ_PNFZ01000001.1"/>
</dbReference>
<evidence type="ECO:0000256" key="3">
    <source>
        <dbReference type="ARBA" id="ARBA00022741"/>
    </source>
</evidence>
<dbReference type="Gene3D" id="3.40.50.620">
    <property type="entry name" value="HUPs"/>
    <property type="match status" value="1"/>
</dbReference>
<dbReference type="InterPro" id="IPR001412">
    <property type="entry name" value="aa-tRNA-synth_I_CS"/>
</dbReference>
<dbReference type="OrthoDB" id="9807503at2"/>
<keyword evidence="11" id="KW-1185">Reference proteome</keyword>
<dbReference type="EMBL" id="PNFZ01000001">
    <property type="protein sequence ID" value="PMB99121.1"/>
    <property type="molecule type" value="Genomic_DNA"/>
</dbReference>
<comment type="caution">
    <text evidence="10">The sequence shown here is derived from an EMBL/GenBank/DDBJ whole genome shotgun (WGS) entry which is preliminary data.</text>
</comment>
<dbReference type="InterPro" id="IPR000924">
    <property type="entry name" value="Glu/Gln-tRNA-synth"/>
</dbReference>
<accession>A0A2N6PKB3</accession>
<keyword evidence="4" id="KW-0862">Zinc</keyword>
<dbReference type="PROSITE" id="PS00178">
    <property type="entry name" value="AA_TRNA_LIGASE_I"/>
    <property type="match status" value="1"/>
</dbReference>